<accession>A0A6J5FB68</accession>
<evidence type="ECO:0008006" key="3">
    <source>
        <dbReference type="Google" id="ProtNLM"/>
    </source>
</evidence>
<dbReference type="EMBL" id="CADIKH010000121">
    <property type="protein sequence ID" value="CAB3774476.1"/>
    <property type="molecule type" value="Genomic_DNA"/>
</dbReference>
<reference evidence="1 2" key="1">
    <citation type="submission" date="2020-04" db="EMBL/GenBank/DDBJ databases">
        <authorList>
            <person name="De Canck E."/>
        </authorList>
    </citation>
    <scope>NUCLEOTIDE SEQUENCE [LARGE SCALE GENOMIC DNA]</scope>
    <source>
        <strain evidence="1 2">LMG 29542</strain>
    </source>
</reference>
<dbReference type="AlphaFoldDB" id="A0A6J5FB68"/>
<name>A0A6J5FB68_9BURK</name>
<organism evidence="1 2">
    <name type="scientific">Paraburkholderia humisilvae</name>
    <dbReference type="NCBI Taxonomy" id="627669"/>
    <lineage>
        <taxon>Bacteria</taxon>
        <taxon>Pseudomonadati</taxon>
        <taxon>Pseudomonadota</taxon>
        <taxon>Betaproteobacteria</taxon>
        <taxon>Burkholderiales</taxon>
        <taxon>Burkholderiaceae</taxon>
        <taxon>Paraburkholderia</taxon>
    </lineage>
</organism>
<proteinExistence type="predicted"/>
<sequence length="37" mass="4463">MRQMGLGLDLGTKRTRKREFLEDMRRVVPWSKLLTFP</sequence>
<keyword evidence="2" id="KW-1185">Reference proteome</keyword>
<gene>
    <name evidence="1" type="ORF">LMG29542_07853</name>
</gene>
<protein>
    <recommendedName>
        <fullName evidence="3">IS5/IS1182 family transposase</fullName>
    </recommendedName>
</protein>
<evidence type="ECO:0000313" key="2">
    <source>
        <dbReference type="Proteomes" id="UP000494363"/>
    </source>
</evidence>
<evidence type="ECO:0000313" key="1">
    <source>
        <dbReference type="EMBL" id="CAB3774476.1"/>
    </source>
</evidence>
<dbReference type="Proteomes" id="UP000494363">
    <property type="component" value="Unassembled WGS sequence"/>
</dbReference>